<protein>
    <recommendedName>
        <fullName evidence="3">RING-type domain-containing protein</fullName>
    </recommendedName>
</protein>
<dbReference type="RefSeq" id="XP_041542002.1">
    <property type="nucleotide sequence ID" value="XM_041688193.1"/>
</dbReference>
<reference evidence="1" key="1">
    <citation type="submission" date="2021-01" db="EMBL/GenBank/DDBJ databases">
        <authorList>
            <consortium name="Aspergillus luchuensis mut. kawachii IFO 4304 genome sequencing consortium"/>
            <person name="Kazuki M."/>
            <person name="Futagami T."/>
        </authorList>
    </citation>
    <scope>NUCLEOTIDE SEQUENCE</scope>
    <source>
        <strain evidence="1">IFO 4308</strain>
    </source>
</reference>
<evidence type="ECO:0008006" key="3">
    <source>
        <dbReference type="Google" id="ProtNLM"/>
    </source>
</evidence>
<dbReference type="EMBL" id="AP024427">
    <property type="protein sequence ID" value="BCR98236.1"/>
    <property type="molecule type" value="Genomic_DNA"/>
</dbReference>
<evidence type="ECO:0000313" key="2">
    <source>
        <dbReference type="Proteomes" id="UP000661280"/>
    </source>
</evidence>
<dbReference type="OrthoDB" id="4425600at2759"/>
<dbReference type="KEGG" id="aluc:AKAW2_31555S"/>
<sequence length="233" mass="26726">MLVLHLTTVHPVYIQAANPLMSVEVTLFFNGLVLLLLSSPSRSAVFNHIPVTMLNINKAQSVDCHDRDTQRRYAGYLWLEISLTHRLNEKLKTRWLLDNEHQLHQALICCRVTGPALEDAPYFSISSAGIYDFHGVRARIQFLRQRLEKEQELIDETRQQRKAVGYRESIRFCHMCIDSAEALINMSCGHRICCLCKSSFPCQIDSTSQAPMYECGLCWKTACALKSHWKQTP</sequence>
<name>A0A7R7W8C1_ASPKA</name>
<organism evidence="1 2">
    <name type="scientific">Aspergillus kawachii</name>
    <name type="common">White koji mold</name>
    <name type="synonym">Aspergillus awamori var. kawachi</name>
    <dbReference type="NCBI Taxonomy" id="1069201"/>
    <lineage>
        <taxon>Eukaryota</taxon>
        <taxon>Fungi</taxon>
        <taxon>Dikarya</taxon>
        <taxon>Ascomycota</taxon>
        <taxon>Pezizomycotina</taxon>
        <taxon>Eurotiomycetes</taxon>
        <taxon>Eurotiomycetidae</taxon>
        <taxon>Eurotiales</taxon>
        <taxon>Aspergillaceae</taxon>
        <taxon>Aspergillus</taxon>
        <taxon>Aspergillus subgen. Circumdati</taxon>
    </lineage>
</organism>
<reference evidence="1" key="2">
    <citation type="submission" date="2021-02" db="EMBL/GenBank/DDBJ databases">
        <title>Aspergillus luchuensis mut. kawachii IFO 4304 genome sequence.</title>
        <authorList>
            <person name="Mori K."/>
            <person name="Kadooka C."/>
            <person name="Goto M."/>
            <person name="Futagami T."/>
        </authorList>
    </citation>
    <scope>NUCLEOTIDE SEQUENCE</scope>
    <source>
        <strain evidence="1">IFO 4308</strain>
    </source>
</reference>
<dbReference type="GeneID" id="64959561"/>
<dbReference type="Proteomes" id="UP000661280">
    <property type="component" value="Chromosome 3"/>
</dbReference>
<accession>A0A7R7W8C1</accession>
<proteinExistence type="predicted"/>
<evidence type="ECO:0000313" key="1">
    <source>
        <dbReference type="EMBL" id="BCR98236.1"/>
    </source>
</evidence>
<keyword evidence="2" id="KW-1185">Reference proteome</keyword>
<dbReference type="AlphaFoldDB" id="A0A7R7W8C1"/>
<gene>
    <name evidence="1" type="ORF">AKAW2_31555S</name>
</gene>